<dbReference type="Proteomes" id="UP000193467">
    <property type="component" value="Unassembled WGS sequence"/>
</dbReference>
<comment type="caution">
    <text evidence="1">The sequence shown here is derived from an EMBL/GenBank/DDBJ whole genome shotgun (WGS) entry which is preliminary data.</text>
</comment>
<dbReference type="InParanoid" id="A0A1Y2EWQ5"/>
<accession>A0A1Y2EWQ5</accession>
<dbReference type="AlphaFoldDB" id="A0A1Y2EWQ5"/>
<sequence>MSAGLLGCPTVPLWVASGAQASFAARAGAVLHVVSGDGHAMATANLDRLLFSFRASRRRHFAYRIEKLGGVTTSRRCLSEPELSGWQLRRL</sequence>
<evidence type="ECO:0000313" key="2">
    <source>
        <dbReference type="Proteomes" id="UP000193467"/>
    </source>
</evidence>
<keyword evidence="2" id="KW-1185">Reference proteome</keyword>
<organism evidence="1 2">
    <name type="scientific">Leucosporidium creatinivorum</name>
    <dbReference type="NCBI Taxonomy" id="106004"/>
    <lineage>
        <taxon>Eukaryota</taxon>
        <taxon>Fungi</taxon>
        <taxon>Dikarya</taxon>
        <taxon>Basidiomycota</taxon>
        <taxon>Pucciniomycotina</taxon>
        <taxon>Microbotryomycetes</taxon>
        <taxon>Leucosporidiales</taxon>
        <taxon>Leucosporidium</taxon>
    </lineage>
</organism>
<proteinExistence type="predicted"/>
<gene>
    <name evidence="1" type="ORF">BCR35DRAFT_124708</name>
</gene>
<reference evidence="1 2" key="1">
    <citation type="submission" date="2016-07" db="EMBL/GenBank/DDBJ databases">
        <title>Pervasive Adenine N6-methylation of Active Genes in Fungi.</title>
        <authorList>
            <consortium name="DOE Joint Genome Institute"/>
            <person name="Mondo S.J."/>
            <person name="Dannebaum R.O."/>
            <person name="Kuo R.C."/>
            <person name="Labutti K."/>
            <person name="Haridas S."/>
            <person name="Kuo A."/>
            <person name="Salamov A."/>
            <person name="Ahrendt S.R."/>
            <person name="Lipzen A."/>
            <person name="Sullivan W."/>
            <person name="Andreopoulos W.B."/>
            <person name="Clum A."/>
            <person name="Lindquist E."/>
            <person name="Daum C."/>
            <person name="Ramamoorthy G.K."/>
            <person name="Gryganskyi A."/>
            <person name="Culley D."/>
            <person name="Magnuson J.K."/>
            <person name="James T.Y."/>
            <person name="O'Malley M.A."/>
            <person name="Stajich J.E."/>
            <person name="Spatafora J.W."/>
            <person name="Visel A."/>
            <person name="Grigoriev I.V."/>
        </authorList>
    </citation>
    <scope>NUCLEOTIDE SEQUENCE [LARGE SCALE GENOMIC DNA]</scope>
    <source>
        <strain evidence="1 2">62-1032</strain>
    </source>
</reference>
<evidence type="ECO:0000313" key="1">
    <source>
        <dbReference type="EMBL" id="ORY75980.1"/>
    </source>
</evidence>
<name>A0A1Y2EWQ5_9BASI</name>
<protein>
    <submittedName>
        <fullName evidence="1">Uncharacterized protein</fullName>
    </submittedName>
</protein>
<dbReference type="EMBL" id="MCGR01000036">
    <property type="protein sequence ID" value="ORY75980.1"/>
    <property type="molecule type" value="Genomic_DNA"/>
</dbReference>